<name>A0AAU9G201_DROMD</name>
<dbReference type="InterPro" id="IPR053308">
    <property type="entry name" value="Vago-like"/>
</dbReference>
<reference evidence="5 6" key="1">
    <citation type="submission" date="2024-02" db="EMBL/GenBank/DDBJ databases">
        <title>A chromosome-level genome assembly of Drosophila madeirensis, a fruit fly species endemic to Madeira island.</title>
        <authorList>
            <person name="Tomihara K."/>
            <person name="Llopart A."/>
            <person name="Yamamoto D."/>
        </authorList>
    </citation>
    <scope>NUCLEOTIDE SEQUENCE [LARGE SCALE GENOMIC DNA]</scope>
    <source>
        <strain evidence="5 6">RF1</strain>
    </source>
</reference>
<proteinExistence type="predicted"/>
<keyword evidence="2" id="KW-0964">Secreted</keyword>
<dbReference type="SMART" id="SM01318">
    <property type="entry name" value="SVWC"/>
    <property type="match status" value="1"/>
</dbReference>
<feature type="chain" id="PRO_5043560748" description="Single domain-containing protein" evidence="3">
    <location>
        <begin position="30"/>
        <end position="126"/>
    </location>
</feature>
<evidence type="ECO:0000313" key="6">
    <source>
        <dbReference type="Proteomes" id="UP001500889"/>
    </source>
</evidence>
<dbReference type="Pfam" id="PF15430">
    <property type="entry name" value="SVWC"/>
    <property type="match status" value="1"/>
</dbReference>
<accession>A0AAU9G201</accession>
<dbReference type="EMBL" id="AP029266">
    <property type="protein sequence ID" value="BFG01610.1"/>
    <property type="molecule type" value="Genomic_DNA"/>
</dbReference>
<dbReference type="Proteomes" id="UP001500889">
    <property type="component" value="Chromosome A"/>
</dbReference>
<protein>
    <recommendedName>
        <fullName evidence="4">Single domain-containing protein</fullName>
    </recommendedName>
</protein>
<sequence length="126" mass="14658">MMMMIRAGGLRCHLLHLLLLLTICGMAWGDVTYRGNAVHPDYPGQCYYEELNQAIPKKQSYKPINREGYCQSIYCRPDYVLEIGYCGRHNLMPNERCKIASDMRRTFPDCCPKLICQEQEPESNYI</sequence>
<organism evidence="5 6">
    <name type="scientific">Drosophila madeirensis</name>
    <name type="common">Fruit fly</name>
    <dbReference type="NCBI Taxonomy" id="30013"/>
    <lineage>
        <taxon>Eukaryota</taxon>
        <taxon>Metazoa</taxon>
        <taxon>Ecdysozoa</taxon>
        <taxon>Arthropoda</taxon>
        <taxon>Hexapoda</taxon>
        <taxon>Insecta</taxon>
        <taxon>Pterygota</taxon>
        <taxon>Neoptera</taxon>
        <taxon>Endopterygota</taxon>
        <taxon>Diptera</taxon>
        <taxon>Brachycera</taxon>
        <taxon>Muscomorpha</taxon>
        <taxon>Ephydroidea</taxon>
        <taxon>Drosophilidae</taxon>
        <taxon>Drosophila</taxon>
        <taxon>Sophophora</taxon>
    </lineage>
</organism>
<keyword evidence="3" id="KW-0732">Signal</keyword>
<dbReference type="PANTHER" id="PTHR39957:SF2">
    <property type="entry name" value="GEO11553P1"/>
    <property type="match status" value="1"/>
</dbReference>
<evidence type="ECO:0000313" key="5">
    <source>
        <dbReference type="EMBL" id="BFG01610.1"/>
    </source>
</evidence>
<dbReference type="GO" id="GO:0005576">
    <property type="term" value="C:extracellular region"/>
    <property type="evidence" value="ECO:0007669"/>
    <property type="project" value="UniProtKB-SubCell"/>
</dbReference>
<dbReference type="PANTHER" id="PTHR39957">
    <property type="entry name" value="AT09846P1-RELATED"/>
    <property type="match status" value="1"/>
</dbReference>
<dbReference type="AlphaFoldDB" id="A0AAU9G201"/>
<evidence type="ECO:0000256" key="3">
    <source>
        <dbReference type="SAM" id="SignalP"/>
    </source>
</evidence>
<gene>
    <name evidence="5" type="ORF">DMAD_01317</name>
</gene>
<keyword evidence="6" id="KW-1185">Reference proteome</keyword>
<evidence type="ECO:0000256" key="2">
    <source>
        <dbReference type="ARBA" id="ARBA00022525"/>
    </source>
</evidence>
<feature type="domain" description="Single" evidence="4">
    <location>
        <begin position="46"/>
        <end position="116"/>
    </location>
</feature>
<feature type="signal peptide" evidence="3">
    <location>
        <begin position="1"/>
        <end position="29"/>
    </location>
</feature>
<dbReference type="InterPro" id="IPR029277">
    <property type="entry name" value="SVWC_dom"/>
</dbReference>
<evidence type="ECO:0000256" key="1">
    <source>
        <dbReference type="ARBA" id="ARBA00004613"/>
    </source>
</evidence>
<evidence type="ECO:0000259" key="4">
    <source>
        <dbReference type="SMART" id="SM01318"/>
    </source>
</evidence>
<comment type="subcellular location">
    <subcellularLocation>
        <location evidence="1">Secreted</location>
    </subcellularLocation>
</comment>